<feature type="compositionally biased region" description="Basic and acidic residues" evidence="4">
    <location>
        <begin position="282"/>
        <end position="293"/>
    </location>
</feature>
<accession>A0A401T544</accession>
<dbReference type="SUPFAM" id="SSF50729">
    <property type="entry name" value="PH domain-like"/>
    <property type="match status" value="1"/>
</dbReference>
<feature type="compositionally biased region" description="Polar residues" evidence="4">
    <location>
        <begin position="496"/>
        <end position="510"/>
    </location>
</feature>
<evidence type="ECO:0000259" key="6">
    <source>
        <dbReference type="PROSITE" id="PS50003"/>
    </source>
</evidence>
<dbReference type="SMART" id="SM00324">
    <property type="entry name" value="RhoGAP"/>
    <property type="match status" value="1"/>
</dbReference>
<evidence type="ECO:0000313" key="10">
    <source>
        <dbReference type="Proteomes" id="UP000287033"/>
    </source>
</evidence>
<gene>
    <name evidence="9" type="ORF">chiPu_0016275</name>
</gene>
<feature type="compositionally biased region" description="Low complexity" evidence="4">
    <location>
        <begin position="189"/>
        <end position="198"/>
    </location>
</feature>
<dbReference type="InterPro" id="IPR001202">
    <property type="entry name" value="WW_dom"/>
</dbReference>
<protein>
    <recommendedName>
        <fullName evidence="11">Rho GTPase-activating protein 27</fullName>
    </recommendedName>
</protein>
<dbReference type="PROSITE" id="PS01159">
    <property type="entry name" value="WW_DOMAIN_1"/>
    <property type="match status" value="1"/>
</dbReference>
<feature type="compositionally biased region" description="Acidic residues" evidence="4">
    <location>
        <begin position="469"/>
        <end position="478"/>
    </location>
</feature>
<feature type="domain" description="WW" evidence="7">
    <location>
        <begin position="421"/>
        <end position="449"/>
    </location>
</feature>
<dbReference type="GO" id="GO:0005737">
    <property type="term" value="C:cytoplasm"/>
    <property type="evidence" value="ECO:0007669"/>
    <property type="project" value="TreeGrafter"/>
</dbReference>
<dbReference type="Proteomes" id="UP000287033">
    <property type="component" value="Unassembled WGS sequence"/>
</dbReference>
<dbReference type="PANTHER" id="PTHR23176:SF104">
    <property type="entry name" value="RHO GTPASE-ACTIVATING PROTEIN 27"/>
    <property type="match status" value="1"/>
</dbReference>
<dbReference type="OMA" id="FEYTAND"/>
<feature type="compositionally biased region" description="Basic and acidic residues" evidence="4">
    <location>
        <begin position="756"/>
        <end position="766"/>
    </location>
</feature>
<dbReference type="Gene3D" id="2.30.30.40">
    <property type="entry name" value="SH3 Domains"/>
    <property type="match status" value="1"/>
</dbReference>
<dbReference type="SMART" id="SM00456">
    <property type="entry name" value="WW"/>
    <property type="match status" value="3"/>
</dbReference>
<feature type="domain" description="SH3" evidence="5">
    <location>
        <begin position="5"/>
        <end position="67"/>
    </location>
</feature>
<dbReference type="PROSITE" id="PS50002">
    <property type="entry name" value="SH3"/>
    <property type="match status" value="1"/>
</dbReference>
<dbReference type="PROSITE" id="PS50020">
    <property type="entry name" value="WW_DOMAIN_2"/>
    <property type="match status" value="3"/>
</dbReference>
<feature type="domain" description="WW" evidence="7">
    <location>
        <begin position="547"/>
        <end position="574"/>
    </location>
</feature>
<evidence type="ECO:0000259" key="8">
    <source>
        <dbReference type="PROSITE" id="PS50238"/>
    </source>
</evidence>
<dbReference type="InterPro" id="IPR036028">
    <property type="entry name" value="SH3-like_dom_sf"/>
</dbReference>
<dbReference type="GO" id="GO:0007165">
    <property type="term" value="P:signal transduction"/>
    <property type="evidence" value="ECO:0007669"/>
    <property type="project" value="InterPro"/>
</dbReference>
<keyword evidence="1 3" id="KW-0728">SH3 domain</keyword>
<dbReference type="SMART" id="SM00233">
    <property type="entry name" value="PH"/>
    <property type="match status" value="1"/>
</dbReference>
<dbReference type="Pfam" id="PF00397">
    <property type="entry name" value="WW"/>
    <property type="match status" value="2"/>
</dbReference>
<feature type="compositionally biased region" description="Polar residues" evidence="4">
    <location>
        <begin position="199"/>
        <end position="214"/>
    </location>
</feature>
<dbReference type="PROSITE" id="PS50238">
    <property type="entry name" value="RHOGAP"/>
    <property type="match status" value="1"/>
</dbReference>
<keyword evidence="2" id="KW-0343">GTPase activation</keyword>
<dbReference type="Pfam" id="PF00620">
    <property type="entry name" value="RhoGAP"/>
    <property type="match status" value="1"/>
</dbReference>
<evidence type="ECO:0008006" key="11">
    <source>
        <dbReference type="Google" id="ProtNLM"/>
    </source>
</evidence>
<feature type="region of interest" description="Disordered" evidence="4">
    <location>
        <begin position="107"/>
        <end position="126"/>
    </location>
</feature>
<dbReference type="CDD" id="cd13233">
    <property type="entry name" value="PH_ARHGAP9-like"/>
    <property type="match status" value="1"/>
</dbReference>
<dbReference type="SUPFAM" id="SSF50044">
    <property type="entry name" value="SH3-domain"/>
    <property type="match status" value="1"/>
</dbReference>
<dbReference type="Gene3D" id="1.10.555.10">
    <property type="entry name" value="Rho GTPase activation protein"/>
    <property type="match status" value="1"/>
</dbReference>
<dbReference type="SUPFAM" id="SSF51045">
    <property type="entry name" value="WW domain"/>
    <property type="match status" value="3"/>
</dbReference>
<dbReference type="CDD" id="cd00201">
    <property type="entry name" value="WW"/>
    <property type="match status" value="3"/>
</dbReference>
<dbReference type="SUPFAM" id="SSF48350">
    <property type="entry name" value="GTPase activation domain, GAP"/>
    <property type="match status" value="1"/>
</dbReference>
<feature type="domain" description="PH" evidence="6">
    <location>
        <begin position="620"/>
        <end position="735"/>
    </location>
</feature>
<evidence type="ECO:0000256" key="3">
    <source>
        <dbReference type="PROSITE-ProRule" id="PRU00192"/>
    </source>
</evidence>
<dbReference type="CDD" id="cd04403">
    <property type="entry name" value="RhoGAP_ARHGAP27_15_12_9"/>
    <property type="match status" value="1"/>
</dbReference>
<dbReference type="InterPro" id="IPR050729">
    <property type="entry name" value="Rho-GAP"/>
</dbReference>
<evidence type="ECO:0000256" key="1">
    <source>
        <dbReference type="ARBA" id="ARBA00022443"/>
    </source>
</evidence>
<dbReference type="STRING" id="137246.A0A401T544"/>
<dbReference type="AlphaFoldDB" id="A0A401T544"/>
<dbReference type="InterPro" id="IPR001452">
    <property type="entry name" value="SH3_domain"/>
</dbReference>
<name>A0A401T544_CHIPU</name>
<feature type="region of interest" description="Disordered" evidence="4">
    <location>
        <begin position="67"/>
        <end position="94"/>
    </location>
</feature>
<dbReference type="GO" id="GO:0005096">
    <property type="term" value="F:GTPase activator activity"/>
    <property type="evidence" value="ECO:0007669"/>
    <property type="project" value="UniProtKB-KW"/>
</dbReference>
<feature type="compositionally biased region" description="Polar residues" evidence="4">
    <location>
        <begin position="74"/>
        <end position="94"/>
    </location>
</feature>
<feature type="compositionally biased region" description="Polar residues" evidence="4">
    <location>
        <begin position="110"/>
        <end position="126"/>
    </location>
</feature>
<proteinExistence type="predicted"/>
<dbReference type="PANTHER" id="PTHR23176">
    <property type="entry name" value="RHO/RAC/CDC GTPASE-ACTIVATING PROTEIN"/>
    <property type="match status" value="1"/>
</dbReference>
<dbReference type="OrthoDB" id="79452at2759"/>
<dbReference type="InterPro" id="IPR001849">
    <property type="entry name" value="PH_domain"/>
</dbReference>
<evidence type="ECO:0000313" key="9">
    <source>
        <dbReference type="EMBL" id="GCC37768.1"/>
    </source>
</evidence>
<feature type="region of interest" description="Disordered" evidence="4">
    <location>
        <begin position="748"/>
        <end position="780"/>
    </location>
</feature>
<evidence type="ECO:0000259" key="7">
    <source>
        <dbReference type="PROSITE" id="PS50020"/>
    </source>
</evidence>
<dbReference type="SMART" id="SM00326">
    <property type="entry name" value="SH3"/>
    <property type="match status" value="1"/>
</dbReference>
<dbReference type="PROSITE" id="PS50003">
    <property type="entry name" value="PH_DOMAIN"/>
    <property type="match status" value="1"/>
</dbReference>
<feature type="region of interest" description="Disordered" evidence="4">
    <location>
        <begin position="392"/>
        <end position="419"/>
    </location>
</feature>
<dbReference type="Pfam" id="PF00169">
    <property type="entry name" value="PH"/>
    <property type="match status" value="1"/>
</dbReference>
<evidence type="ECO:0000256" key="2">
    <source>
        <dbReference type="ARBA" id="ARBA00022468"/>
    </source>
</evidence>
<sequence>MSTVPRKVFVQVEFDYEYTRDGRLISIKQNERYILVSRTNANWWYVKKDSHSKAFYLPAQYVRELPPEAPASPGVQSLNGSDCPDSQNVGGPTDTVGVTQNYCDVGENQLPYQDQPGQDGCSSDPIQEIKNSIPAQDKNLSLNLVSNSSPPTVHGSANSPPSLTVTPHLLPCYSEIHRPAVNNEESKNPKLAPAKAPKWQSSTVRVRPKQQGNHTQRLSLVGTFSPAQLTFSPQTLDPKLRLSVGKDIDQSEQLNPCQSFSFSHEISSKKCSSTETIAMTLERPRTAERKDVMNSKSLPQTPDYGSENVYESIPDLPKTKTQKEKVRHSPKAFEAKSELVYQNLTELRQELTEEPSCLSDNLISHLEEWETHTDQATGQPFYYNVVTGETTWDSPFDSPDGKEPQTPRSRTSSTSNPFVEWESHLDEISGQTYYYNPVTGETTWERPEQQEEDTAENMDNLQDQRPPTPEEDYPEFIEESPPTHIGSYLGHRRQPSAWSQDEYSEPQSPVDSPLYQPIEPQTPPGWSSELDQDGQLLYTSEVTQEKWIRHVDSNGKFYYYNPEGAKSEWELPQYGTPSSQLNAGNGVDQEGNFVFSNWRHGLAPKPVLSVRYNAEEKSQSLDKAGILNKAKVADNGKRMRKNWASSWTVLQGGILTFYKDPKNQSAGTLKQGAGQFVSEHTVELKGASIGWAAKDKSSKKNVLELKTRRGSEYLIQYDTESVIGDWYKTISESINHQVDTISTDEVDADVTGPEKYNSKDKDEKRIRGVPRSTSVSSTETTDHKKVKIKLKRFLQRRPTLQSVREKGYIQDQVFGCCLAVLCQRENTTVPHFVMQCIQAVEKRGLDIDGLYRVSGNLAIIQKLRYKVNHDESVNLEEGPWDDVHVITGALKLFFRELPEPLFPFNYFESFINAMKLGGPGQRLTYIKDLIHSLPVSNHDTMQVLFKHLCNVIDYRNQNRMSSQSMAIVFGPTLLRPETETGNIAVHMVYQNQIVEFILNQYRNLFNESQELTIFR</sequence>
<dbReference type="InterPro" id="IPR000198">
    <property type="entry name" value="RhoGAP_dom"/>
</dbReference>
<comment type="caution">
    <text evidence="9">The sequence shown here is derived from an EMBL/GenBank/DDBJ whole genome shotgun (WGS) entry which is preliminary data.</text>
</comment>
<feature type="domain" description="Rho-GAP" evidence="8">
    <location>
        <begin position="816"/>
        <end position="1005"/>
    </location>
</feature>
<feature type="region of interest" description="Disordered" evidence="4">
    <location>
        <begin position="282"/>
        <end position="330"/>
    </location>
</feature>
<dbReference type="EMBL" id="BEZZ01001054">
    <property type="protein sequence ID" value="GCC37768.1"/>
    <property type="molecule type" value="Genomic_DNA"/>
</dbReference>
<dbReference type="InterPro" id="IPR036020">
    <property type="entry name" value="WW_dom_sf"/>
</dbReference>
<organism evidence="9 10">
    <name type="scientific">Chiloscyllium punctatum</name>
    <name type="common">Brownbanded bambooshark</name>
    <name type="synonym">Hemiscyllium punctatum</name>
    <dbReference type="NCBI Taxonomy" id="137246"/>
    <lineage>
        <taxon>Eukaryota</taxon>
        <taxon>Metazoa</taxon>
        <taxon>Chordata</taxon>
        <taxon>Craniata</taxon>
        <taxon>Vertebrata</taxon>
        <taxon>Chondrichthyes</taxon>
        <taxon>Elasmobranchii</taxon>
        <taxon>Galeomorphii</taxon>
        <taxon>Galeoidea</taxon>
        <taxon>Orectolobiformes</taxon>
        <taxon>Hemiscylliidae</taxon>
        <taxon>Chiloscyllium</taxon>
    </lineage>
</organism>
<evidence type="ECO:0000256" key="4">
    <source>
        <dbReference type="SAM" id="MobiDB-lite"/>
    </source>
</evidence>
<feature type="region of interest" description="Disordered" evidence="4">
    <location>
        <begin position="184"/>
        <end position="214"/>
    </location>
</feature>
<dbReference type="InterPro" id="IPR011993">
    <property type="entry name" value="PH-like_dom_sf"/>
</dbReference>
<dbReference type="FunFam" id="1.10.555.10:FF:000003">
    <property type="entry name" value="Putative rho GTPase-activating protein 12"/>
    <property type="match status" value="1"/>
</dbReference>
<dbReference type="Gene3D" id="2.30.29.30">
    <property type="entry name" value="Pleckstrin-homology domain (PH domain)/Phosphotyrosine-binding domain (PTB)"/>
    <property type="match status" value="1"/>
</dbReference>
<feature type="domain" description="WW" evidence="7">
    <location>
        <begin position="369"/>
        <end position="397"/>
    </location>
</feature>
<evidence type="ECO:0000259" key="5">
    <source>
        <dbReference type="PROSITE" id="PS50002"/>
    </source>
</evidence>
<keyword evidence="10" id="KW-1185">Reference proteome</keyword>
<feature type="region of interest" description="Disordered" evidence="4">
    <location>
        <begin position="446"/>
        <end position="531"/>
    </location>
</feature>
<dbReference type="Gene3D" id="2.20.70.10">
    <property type="match status" value="3"/>
</dbReference>
<dbReference type="InterPro" id="IPR008936">
    <property type="entry name" value="Rho_GTPase_activation_prot"/>
</dbReference>
<reference evidence="9 10" key="1">
    <citation type="journal article" date="2018" name="Nat. Ecol. Evol.">
        <title>Shark genomes provide insights into elasmobranch evolution and the origin of vertebrates.</title>
        <authorList>
            <person name="Hara Y"/>
            <person name="Yamaguchi K"/>
            <person name="Onimaru K"/>
            <person name="Kadota M"/>
            <person name="Koyanagi M"/>
            <person name="Keeley SD"/>
            <person name="Tatsumi K"/>
            <person name="Tanaka K"/>
            <person name="Motone F"/>
            <person name="Kageyama Y"/>
            <person name="Nozu R"/>
            <person name="Adachi N"/>
            <person name="Nishimura O"/>
            <person name="Nakagawa R"/>
            <person name="Tanegashima C"/>
            <person name="Kiyatake I"/>
            <person name="Matsumoto R"/>
            <person name="Murakumo K"/>
            <person name="Nishida K"/>
            <person name="Terakita A"/>
            <person name="Kuratani S"/>
            <person name="Sato K"/>
            <person name="Hyodo S Kuraku.S."/>
        </authorList>
    </citation>
    <scope>NUCLEOTIDE SEQUENCE [LARGE SCALE GENOMIC DNA]</scope>
</reference>